<dbReference type="Pfam" id="PF03060">
    <property type="entry name" value="NMO"/>
    <property type="match status" value="1"/>
</dbReference>
<keyword evidence="13" id="KW-1185">Reference proteome</keyword>
<evidence type="ECO:0000256" key="10">
    <source>
        <dbReference type="ARBA" id="ARBA00049401"/>
    </source>
</evidence>
<comment type="cofactor">
    <cofactor evidence="1">
        <name>FMN</name>
        <dbReference type="ChEBI" id="CHEBI:58210"/>
    </cofactor>
</comment>
<dbReference type="GO" id="GO:0000166">
    <property type="term" value="F:nucleotide binding"/>
    <property type="evidence" value="ECO:0007669"/>
    <property type="project" value="UniProtKB-KW"/>
</dbReference>
<evidence type="ECO:0000256" key="9">
    <source>
        <dbReference type="ARBA" id="ARBA00031155"/>
    </source>
</evidence>
<dbReference type="Proteomes" id="UP000622890">
    <property type="component" value="Unassembled WGS sequence"/>
</dbReference>
<name>A0A934T1Z9_9BURK</name>
<proteinExistence type="inferred from homology"/>
<evidence type="ECO:0000256" key="3">
    <source>
        <dbReference type="ARBA" id="ARBA00022575"/>
    </source>
</evidence>
<dbReference type="InterPro" id="IPR004136">
    <property type="entry name" value="NMO"/>
</dbReference>
<sequence>MSNAFARRLQIDNPIFLAPMAGEAAKAPLVAAVSNAGGLGVLGAGYLSPEKLLATIAEIRSLTSRPFGVNLFVMEPGVRDPRGADEMARAMARYHAELGIEAPALPSHLEENYLQQIDAVLQAKVPVFSFTFGVPSASVIDALKGAGAFLMGTATTVDEAIDLEARGIDAVVAQGAEAGGHRGTYLSEDFNGAMIGIMALVPQVADAVHVPVVAAGGIADRRGVRAAFALGASAVSVGTAFLTTIESGVSDAYKLALTGPGSRKTGVTRVFSGRPARGVRNRFMEEMHEFESAAPMYPVTNALTRDMRRAAGQQGRAEFLSLWAGQAAPLSRNWSVAQLMEELREGLDPSVRASSPGAA</sequence>
<evidence type="ECO:0000256" key="7">
    <source>
        <dbReference type="ARBA" id="ARBA00023002"/>
    </source>
</evidence>
<accession>A0A934T1Z9</accession>
<dbReference type="PANTHER" id="PTHR42747">
    <property type="entry name" value="NITRONATE MONOOXYGENASE-RELATED"/>
    <property type="match status" value="1"/>
</dbReference>
<reference evidence="12" key="1">
    <citation type="submission" date="2021-01" db="EMBL/GenBank/DDBJ databases">
        <title>Genome sequence of strain Noviherbaspirillum sp. DKR-6.</title>
        <authorList>
            <person name="Chaudhary D.K."/>
        </authorList>
    </citation>
    <scope>NUCLEOTIDE SEQUENCE</scope>
    <source>
        <strain evidence="12">DKR-6</strain>
    </source>
</reference>
<dbReference type="GO" id="GO:0009636">
    <property type="term" value="P:response to toxic substance"/>
    <property type="evidence" value="ECO:0007669"/>
    <property type="project" value="UniProtKB-KW"/>
</dbReference>
<evidence type="ECO:0000256" key="5">
    <source>
        <dbReference type="ARBA" id="ARBA00022643"/>
    </source>
</evidence>
<dbReference type="EMBL" id="JAEPBG010000014">
    <property type="protein sequence ID" value="MBK4737732.1"/>
    <property type="molecule type" value="Genomic_DNA"/>
</dbReference>
<dbReference type="InterPro" id="IPR013785">
    <property type="entry name" value="Aldolase_TIM"/>
</dbReference>
<dbReference type="GO" id="GO:0018580">
    <property type="term" value="F:nitronate monooxygenase activity"/>
    <property type="evidence" value="ECO:0007669"/>
    <property type="project" value="InterPro"/>
</dbReference>
<comment type="similarity">
    <text evidence="2">Belongs to the nitronate monooxygenase family. NMO class I subfamily.</text>
</comment>
<dbReference type="AlphaFoldDB" id="A0A934T1Z9"/>
<dbReference type="CDD" id="cd04730">
    <property type="entry name" value="NPD_like"/>
    <property type="match status" value="1"/>
</dbReference>
<comment type="caution">
    <text evidence="12">The sequence shown here is derived from an EMBL/GenBank/DDBJ whole genome shotgun (WGS) entry which is preliminary data.</text>
</comment>
<evidence type="ECO:0000256" key="8">
    <source>
        <dbReference type="ARBA" id="ARBA00023033"/>
    </source>
</evidence>
<comment type="catalytic activity">
    <reaction evidence="10">
        <text>3 propionate 3-nitronate + 3 O2 + H2O = 3 3-oxopropanoate + 2 nitrate + nitrite + H2O2 + 3 H(+)</text>
        <dbReference type="Rhea" id="RHEA:57332"/>
        <dbReference type="ChEBI" id="CHEBI:15377"/>
        <dbReference type="ChEBI" id="CHEBI:15378"/>
        <dbReference type="ChEBI" id="CHEBI:15379"/>
        <dbReference type="ChEBI" id="CHEBI:16240"/>
        <dbReference type="ChEBI" id="CHEBI:16301"/>
        <dbReference type="ChEBI" id="CHEBI:17632"/>
        <dbReference type="ChEBI" id="CHEBI:33190"/>
        <dbReference type="ChEBI" id="CHEBI:136067"/>
    </reaction>
</comment>
<evidence type="ECO:0000256" key="6">
    <source>
        <dbReference type="ARBA" id="ARBA00022741"/>
    </source>
</evidence>
<evidence type="ECO:0000256" key="2">
    <source>
        <dbReference type="ARBA" id="ARBA00009881"/>
    </source>
</evidence>
<keyword evidence="4" id="KW-0285">Flavoprotein</keyword>
<evidence type="ECO:0000313" key="13">
    <source>
        <dbReference type="Proteomes" id="UP000622890"/>
    </source>
</evidence>
<organism evidence="12 13">
    <name type="scientific">Noviherbaspirillum pedocola</name>
    <dbReference type="NCBI Taxonomy" id="2801341"/>
    <lineage>
        <taxon>Bacteria</taxon>
        <taxon>Pseudomonadati</taxon>
        <taxon>Pseudomonadota</taxon>
        <taxon>Betaproteobacteria</taxon>
        <taxon>Burkholderiales</taxon>
        <taxon>Oxalobacteraceae</taxon>
        <taxon>Noviherbaspirillum</taxon>
    </lineage>
</organism>
<gene>
    <name evidence="12" type="ORF">JJB74_24190</name>
</gene>
<keyword evidence="8 12" id="KW-0503">Monooxygenase</keyword>
<protein>
    <recommendedName>
        <fullName evidence="11">Nitronate monooxygenase</fullName>
    </recommendedName>
    <alternativeName>
        <fullName evidence="9">Propionate 3-nitronate monooxygenase</fullName>
    </alternativeName>
</protein>
<dbReference type="FunFam" id="3.20.20.70:FF:000154">
    <property type="entry name" value="Probable nitronate monooxygenase"/>
    <property type="match status" value="1"/>
</dbReference>
<evidence type="ECO:0000313" key="12">
    <source>
        <dbReference type="EMBL" id="MBK4737732.1"/>
    </source>
</evidence>
<evidence type="ECO:0000256" key="11">
    <source>
        <dbReference type="ARBA" id="ARBA00067136"/>
    </source>
</evidence>
<dbReference type="Gene3D" id="3.20.20.70">
    <property type="entry name" value="Aldolase class I"/>
    <property type="match status" value="1"/>
</dbReference>
<keyword evidence="3" id="KW-0216">Detoxification</keyword>
<dbReference type="RefSeq" id="WP_200596275.1">
    <property type="nucleotide sequence ID" value="NZ_JAEPBG010000014.1"/>
</dbReference>
<keyword evidence="6" id="KW-0547">Nucleotide-binding</keyword>
<keyword evidence="5" id="KW-0288">FMN</keyword>
<keyword evidence="7" id="KW-0560">Oxidoreductase</keyword>
<dbReference type="SUPFAM" id="SSF51412">
    <property type="entry name" value="Inosine monophosphate dehydrogenase (IMPDH)"/>
    <property type="match status" value="1"/>
</dbReference>
<evidence type="ECO:0000256" key="4">
    <source>
        <dbReference type="ARBA" id="ARBA00022630"/>
    </source>
</evidence>
<dbReference type="PANTHER" id="PTHR42747:SF3">
    <property type="entry name" value="NITRONATE MONOOXYGENASE-RELATED"/>
    <property type="match status" value="1"/>
</dbReference>
<evidence type="ECO:0000256" key="1">
    <source>
        <dbReference type="ARBA" id="ARBA00001917"/>
    </source>
</evidence>